<dbReference type="EMBL" id="MEIV01000060">
    <property type="protein sequence ID" value="PIT61534.1"/>
    <property type="molecule type" value="Genomic_DNA"/>
</dbReference>
<dbReference type="Pfam" id="PF15919">
    <property type="entry name" value="HicB_lk_antitox"/>
    <property type="match status" value="1"/>
</dbReference>
<name>A0A2N9Y2U2_9NEIS</name>
<dbReference type="Gene3D" id="3.30.160.250">
    <property type="match status" value="1"/>
</dbReference>
<feature type="domain" description="HicB-like antitoxin of toxin-antitoxin system" evidence="1">
    <location>
        <begin position="5"/>
        <end position="126"/>
    </location>
</feature>
<evidence type="ECO:0000313" key="3">
    <source>
        <dbReference type="Proteomes" id="UP000231094"/>
    </source>
</evidence>
<dbReference type="RefSeq" id="WP_100115574.1">
    <property type="nucleotide sequence ID" value="NZ_MEIV01000060.1"/>
</dbReference>
<dbReference type="InterPro" id="IPR051404">
    <property type="entry name" value="TA_system_antitoxin"/>
</dbReference>
<dbReference type="Proteomes" id="UP000231094">
    <property type="component" value="Unassembled WGS sequence"/>
</dbReference>
<dbReference type="SUPFAM" id="SSF143100">
    <property type="entry name" value="TTHA1013/TTHA0281-like"/>
    <property type="match status" value="1"/>
</dbReference>
<dbReference type="InterPro" id="IPR031807">
    <property type="entry name" value="HicB-like"/>
</dbReference>
<dbReference type="PANTHER" id="PTHR34504">
    <property type="entry name" value="ANTITOXIN HICB"/>
    <property type="match status" value="1"/>
</dbReference>
<dbReference type="InterPro" id="IPR035069">
    <property type="entry name" value="TTHA1013/TTHA0281-like"/>
</dbReference>
<dbReference type="AlphaFoldDB" id="A0A2N9Y2U2"/>
<dbReference type="PANTHER" id="PTHR34504:SF2">
    <property type="entry name" value="UPF0150 PROTEIN SSL0259"/>
    <property type="match status" value="1"/>
</dbReference>
<accession>A0A2N9Y2U2</accession>
<sequence length="141" mass="15846">MFLYIAIHKDENTGYVITVPSLPGCFSYGDTLEQAIEESKQAILFHIEGLLEDGIEPETNQPDLATLIDDPEYAGAQWFGIEVNTDHLTLKPERFNVSWPKYLLNKVDTYVSQTHDTRSNFLAKAALERINSANQNTGIAK</sequence>
<evidence type="ECO:0000259" key="1">
    <source>
        <dbReference type="Pfam" id="PF15919"/>
    </source>
</evidence>
<gene>
    <name evidence="2" type="ORF">BHC47_06725</name>
</gene>
<evidence type="ECO:0000313" key="2">
    <source>
        <dbReference type="EMBL" id="PIT61534.1"/>
    </source>
</evidence>
<proteinExistence type="predicted"/>
<reference evidence="2 3" key="1">
    <citation type="journal article" date="2017" name="MBio">
        <title>Type VI secretion-mediated competition in the bee gut microbiome.</title>
        <authorList>
            <person name="Steele M.I."/>
            <person name="Kwong W.K."/>
            <person name="Powell J.E."/>
            <person name="Whiteley M."/>
            <person name="Moran N.A."/>
        </authorList>
    </citation>
    <scope>NUCLEOTIDE SEQUENCE [LARGE SCALE GENOMIC DNA]</scope>
    <source>
        <strain evidence="2 3">PEB0171</strain>
    </source>
</reference>
<comment type="caution">
    <text evidence="2">The sequence shown here is derived from an EMBL/GenBank/DDBJ whole genome shotgun (WGS) entry which is preliminary data.</text>
</comment>
<protein>
    <recommendedName>
        <fullName evidence="1">HicB-like antitoxin of toxin-antitoxin system domain-containing protein</fullName>
    </recommendedName>
</protein>
<organism evidence="2 3">
    <name type="scientific">Snodgrassella alvi</name>
    <dbReference type="NCBI Taxonomy" id="1196083"/>
    <lineage>
        <taxon>Bacteria</taxon>
        <taxon>Pseudomonadati</taxon>
        <taxon>Pseudomonadota</taxon>
        <taxon>Betaproteobacteria</taxon>
        <taxon>Neisseriales</taxon>
        <taxon>Neisseriaceae</taxon>
        <taxon>Snodgrassella</taxon>
    </lineage>
</organism>